<feature type="transmembrane region" description="Helical" evidence="1">
    <location>
        <begin position="321"/>
        <end position="342"/>
    </location>
</feature>
<feature type="transmembrane region" description="Helical" evidence="1">
    <location>
        <begin position="442"/>
        <end position="459"/>
    </location>
</feature>
<keyword evidence="1" id="KW-1133">Transmembrane helix</keyword>
<evidence type="ECO:0000313" key="2">
    <source>
        <dbReference type="EMBL" id="CPR20251.1"/>
    </source>
</evidence>
<feature type="transmembrane region" description="Helical" evidence="1">
    <location>
        <begin position="208"/>
        <end position="226"/>
    </location>
</feature>
<feature type="transmembrane region" description="Helical" evidence="1">
    <location>
        <begin position="172"/>
        <end position="196"/>
    </location>
</feature>
<keyword evidence="1" id="KW-0812">Transmembrane</keyword>
<feature type="transmembrane region" description="Helical" evidence="1">
    <location>
        <begin position="126"/>
        <end position="151"/>
    </location>
</feature>
<dbReference type="RefSeq" id="WP_046479174.1">
    <property type="nucleotide sequence ID" value="NZ_LN829118.1"/>
</dbReference>
<feature type="transmembrane region" description="Helical" evidence="1">
    <location>
        <begin position="6"/>
        <end position="24"/>
    </location>
</feature>
<feature type="transmembrane region" description="Helical" evidence="1">
    <location>
        <begin position="273"/>
        <end position="293"/>
    </location>
</feature>
<name>A0A0D6JGK8_9HYPH</name>
<feature type="transmembrane region" description="Helical" evidence="1">
    <location>
        <begin position="247"/>
        <end position="267"/>
    </location>
</feature>
<gene>
    <name evidence="2" type="ORF">YBN1229_v1_2526</name>
</gene>
<evidence type="ECO:0000256" key="1">
    <source>
        <dbReference type="SAM" id="Phobius"/>
    </source>
</evidence>
<protein>
    <submittedName>
        <fullName evidence="2">Uncharacterized protein</fullName>
    </submittedName>
</protein>
<feature type="transmembrane region" description="Helical" evidence="1">
    <location>
        <begin position="354"/>
        <end position="373"/>
    </location>
</feature>
<dbReference type="KEGG" id="fiy:BN1229_v1_2526"/>
<sequence>MSKSFIESLTGVLLFATAVLVMLSEWHANKLLSWTGDLFAVLTLLLLVAQVHWGRQIFVVVGLALAGIAFATRPDWFQMIVGATGKAAFIAALFTALATMRNAAASSPSIAECGHFLALQPPGRRYIALTVGGQLFGLLLNYGALVLLGTLAEANARQEPNEEIRNHRIRRMLLAIQRGFVSMLTWSPLAFSVAISTSLIPGARWSDALLPCLVSSAILAGVGWGLDTIFKPRLSVQPSPRTAEGSWLSLWPLFLLLAVLGVLVGVLHAATDIRVIGIVMMVVPVISIIWISIQNSGKVPATWARIKTYVTRDLPSYRSEIVLLMMAGWIGTLGGALLSPLAAASGFDLSNVPAWLLLVCIVWLIPLTGQLGMNPIMTVTLLAPLLPSAAAIGVEPSDIIVAITAGWAMSGASSPYTATTLMIGAMGGVSAHHVGLRWNGPYILVCGVALSIWVVVLTLL</sequence>
<keyword evidence="1" id="KW-0472">Membrane</keyword>
<proteinExistence type="predicted"/>
<dbReference type="KEGG" id="fil:BN1229_v1_3397"/>
<organism evidence="2 3">
    <name type="scientific">Candidatus Filomicrobium marinum</name>
    <dbReference type="NCBI Taxonomy" id="1608628"/>
    <lineage>
        <taxon>Bacteria</taxon>
        <taxon>Pseudomonadati</taxon>
        <taxon>Pseudomonadota</taxon>
        <taxon>Alphaproteobacteria</taxon>
        <taxon>Hyphomicrobiales</taxon>
        <taxon>Hyphomicrobiaceae</taxon>
        <taxon>Filomicrobium</taxon>
    </lineage>
</organism>
<dbReference type="AlphaFoldDB" id="A0A0D6JGK8"/>
<reference evidence="3" key="1">
    <citation type="submission" date="2015-02" db="EMBL/GenBank/DDBJ databases">
        <authorList>
            <person name="Chooi Y.-H."/>
        </authorList>
    </citation>
    <scope>NUCLEOTIDE SEQUENCE [LARGE SCALE GENOMIC DNA]</scope>
    <source>
        <strain evidence="3">strain Y</strain>
    </source>
</reference>
<dbReference type="EMBL" id="LN829119">
    <property type="protein sequence ID" value="CPR20251.1"/>
    <property type="molecule type" value="Genomic_DNA"/>
</dbReference>
<evidence type="ECO:0000313" key="3">
    <source>
        <dbReference type="Proteomes" id="UP000033187"/>
    </source>
</evidence>
<dbReference type="Proteomes" id="UP000033187">
    <property type="component" value="Chromosome 1"/>
</dbReference>
<keyword evidence="3" id="KW-1185">Reference proteome</keyword>
<feature type="transmembrane region" description="Helical" evidence="1">
    <location>
        <begin position="79"/>
        <end position="100"/>
    </location>
</feature>
<accession>A0A0D6JGK8</accession>
<feature type="transmembrane region" description="Helical" evidence="1">
    <location>
        <begin position="31"/>
        <end position="49"/>
    </location>
</feature>